<dbReference type="OrthoDB" id="46687at2759"/>
<feature type="region of interest" description="Disordered" evidence="4">
    <location>
        <begin position="652"/>
        <end position="771"/>
    </location>
</feature>
<protein>
    <recommendedName>
        <fullName evidence="5">CRC domain-containing protein</fullName>
    </recommendedName>
</protein>
<accession>F0XVW4</accession>
<feature type="region of interest" description="Disordered" evidence="4">
    <location>
        <begin position="798"/>
        <end position="831"/>
    </location>
</feature>
<dbReference type="GeneID" id="20223104"/>
<feature type="compositionally biased region" description="Low complexity" evidence="4">
    <location>
        <begin position="1170"/>
        <end position="1179"/>
    </location>
</feature>
<dbReference type="InterPro" id="IPR005172">
    <property type="entry name" value="CRC"/>
</dbReference>
<feature type="compositionally biased region" description="Low complexity" evidence="4">
    <location>
        <begin position="981"/>
        <end position="991"/>
    </location>
</feature>
<evidence type="ECO:0000259" key="5">
    <source>
        <dbReference type="PROSITE" id="PS51634"/>
    </source>
</evidence>
<dbReference type="GO" id="GO:0005634">
    <property type="term" value="C:nucleus"/>
    <property type="evidence" value="ECO:0007669"/>
    <property type="project" value="UniProtKB-SubCell"/>
</dbReference>
<dbReference type="PANTHER" id="PTHR12446:SF34">
    <property type="entry name" value="PROTEIN LIN-54 HOMOLOG"/>
    <property type="match status" value="1"/>
</dbReference>
<evidence type="ECO:0000313" key="7">
    <source>
        <dbReference type="Proteomes" id="UP000002729"/>
    </source>
</evidence>
<dbReference type="GO" id="GO:0006355">
    <property type="term" value="P:regulation of DNA-templated transcription"/>
    <property type="evidence" value="ECO:0007669"/>
    <property type="project" value="TreeGrafter"/>
</dbReference>
<feature type="region of interest" description="Disordered" evidence="4">
    <location>
        <begin position="1143"/>
        <end position="1162"/>
    </location>
</feature>
<evidence type="ECO:0000256" key="4">
    <source>
        <dbReference type="SAM" id="MobiDB-lite"/>
    </source>
</evidence>
<proteinExistence type="inferred from homology"/>
<feature type="compositionally biased region" description="Low complexity" evidence="4">
    <location>
        <begin position="261"/>
        <end position="275"/>
    </location>
</feature>
<reference evidence="6 7" key="1">
    <citation type="journal article" date="2011" name="Proc. Natl. Acad. Sci. U.S.A.">
        <title>Niche of harmful alga Aureococcus anophagefferens revealed through ecogenomics.</title>
        <authorList>
            <person name="Gobler C.J."/>
            <person name="Berry D.L."/>
            <person name="Dyhrman S.T."/>
            <person name="Wilhelm S.W."/>
            <person name="Salamov A."/>
            <person name="Lobanov A.V."/>
            <person name="Zhang Y."/>
            <person name="Collier J.L."/>
            <person name="Wurch L.L."/>
            <person name="Kustka A.B."/>
            <person name="Dill B.D."/>
            <person name="Shah M."/>
            <person name="VerBerkmoes N.C."/>
            <person name="Kuo A."/>
            <person name="Terry A."/>
            <person name="Pangilinan J."/>
            <person name="Lindquist E.A."/>
            <person name="Lucas S."/>
            <person name="Paulsen I.T."/>
            <person name="Hattenrath-Lehmann T.K."/>
            <person name="Talmage S.C."/>
            <person name="Walker E.A."/>
            <person name="Koch F."/>
            <person name="Burson A.M."/>
            <person name="Marcoval M.A."/>
            <person name="Tang Y.Z."/>
            <person name="Lecleir G.R."/>
            <person name="Coyne K.J."/>
            <person name="Berg G.M."/>
            <person name="Bertrand E.M."/>
            <person name="Saito M.A."/>
            <person name="Gladyshev V.N."/>
            <person name="Grigoriev I.V."/>
        </authorList>
    </citation>
    <scope>NUCLEOTIDE SEQUENCE [LARGE SCALE GENOMIC DNA]</scope>
    <source>
        <strain evidence="7">CCMP 1984</strain>
    </source>
</reference>
<keyword evidence="3" id="KW-0539">Nucleus</keyword>
<gene>
    <name evidence="6" type="ORF">AURANDRAFT_60658</name>
</gene>
<feature type="region of interest" description="Disordered" evidence="4">
    <location>
        <begin position="1170"/>
        <end position="1193"/>
    </location>
</feature>
<dbReference type="InterPro" id="IPR028307">
    <property type="entry name" value="Lin-54_fam"/>
</dbReference>
<feature type="compositionally biased region" description="Pro residues" evidence="4">
    <location>
        <begin position="957"/>
        <end position="980"/>
    </location>
</feature>
<feature type="compositionally biased region" description="Basic and acidic residues" evidence="4">
    <location>
        <begin position="903"/>
        <end position="912"/>
    </location>
</feature>
<evidence type="ECO:0000256" key="2">
    <source>
        <dbReference type="ARBA" id="ARBA00007267"/>
    </source>
</evidence>
<evidence type="ECO:0000313" key="6">
    <source>
        <dbReference type="EMBL" id="EGB12674.1"/>
    </source>
</evidence>
<feature type="compositionally biased region" description="Low complexity" evidence="4">
    <location>
        <begin position="913"/>
        <end position="923"/>
    </location>
</feature>
<comment type="similarity">
    <text evidence="2">Belongs to the lin-54 family.</text>
</comment>
<feature type="compositionally biased region" description="Basic and acidic residues" evidence="4">
    <location>
        <begin position="1182"/>
        <end position="1191"/>
    </location>
</feature>
<dbReference type="KEGG" id="aaf:AURANDRAFT_60658"/>
<dbReference type="SMART" id="SM01114">
    <property type="entry name" value="CXC"/>
    <property type="match status" value="2"/>
</dbReference>
<dbReference type="InterPro" id="IPR033467">
    <property type="entry name" value="Tesmin/TSO1-like_CXC"/>
</dbReference>
<dbReference type="RefSeq" id="XP_009032330.1">
    <property type="nucleotide sequence ID" value="XM_009034082.1"/>
</dbReference>
<keyword evidence="7" id="KW-1185">Reference proteome</keyword>
<dbReference type="InParanoid" id="F0XVW4"/>
<evidence type="ECO:0000256" key="1">
    <source>
        <dbReference type="ARBA" id="ARBA00004123"/>
    </source>
</evidence>
<sequence>MLPMKRPLEPVSEDDDSDIEVEVQRGGCDSEVLKHASWPGAEKRAPEGAVVEQLEPVEGHQLALSECHRACAVAQLPMIAGKIGKTLVAGVGKASISRVLGVGLYAALGPRRGAKQQRGPPIVSEDEDQFPLVPDDLVVFAATMRVGMAITFNAPGDKARCPSCVMGKDREWVCVGHYHAAKAKVLKSIANAEDFDTIMRRFPVKRDRIALLKRAAEAIFAASPQRTCAAVISSGVAFRAPILLAGTGCVLEAVDDSTRAPVSADATPDAAASSARESVADGPPPPAAEPYTQGIEPHAWLLYGLPALPHPPPGFRWAPPPGGGFSAPAWLTSPPPGPGGGFIPYDAAALGLATTATTATATTTAATSDAPPPPPPPPVEVAVLYVPPRGPVPGPYWSPWFDDGCEDGLQSVGGGAGCCCVARTSHCASRFTANGIWADWRGIYFAPGGLIARYFRQARVYELGAVAGRTTVEIFARLTYARIRDLEGDCDQLLDPTLATVPVVKSIKELDDGEVIIHFFSSSVGAADRALFGEKIHLSHALKAATFARKRYDPHYTGVTILYIRSDDASGARKAERLLRDCVDPRPLYGDVPRTGHALADAVAAGEETPRETASIALRDAIRKAAPYGSVLRDALLRCKMLEDEVLVDQPRSLCDDGGLLTQEGADEGPETPKHQKAAAMAGGKVKFEEPEPEEGGTSTPPDQLGQIPGDGIVLRASPRRGVGRSPRRPLEAIDEEGSGVSRLGDGSGRAATQGSCISPPPRRRGGPSFNSPFAGLAAAVSFSGGPMTPGGLDWGQFGRGTPTRGARGAAAATAATRGHRSPPGQQPMPRVSHLPEVMTPTALDGGAALSPQRLLDFCLSPLNARSPEARGISHGAEGEMADLLPGGLGDGGDVAAAARTMREIGSPRRDGSASPGSDAGGARYEARGYRKPPRRPTAAERRRQSLDRARDAALAPPTPSAMAPPPASTPLCGPPPPPGSADSRGRAAGATLVSASARKRKGRDGSGGGFKPCNCKKSKCLKLYCECYAAGVFCRDCNCSNCLNKPEDGEAHPPYPATHALGRLRHGDVAVPTAVLTSAQKRKPQSKQRQESGCFCKKSKCLKKYCECFEAGVHCEASCKCENCENYDGSAGLAAARAKLGARGSKSRRVSTGSDAGPAAPAAQVSLPFASPGAAAPSPERPADDARPARPADAAAAAVAAARAIVAARRADQATAGQAAAAATILVQAAAPPRFAAPLALAVAAAAAPAAPGAGGADAVASAARSEALRAGVAAVDAEHAAGWARYAAGHAVALRAAKHAGAFVDAALAAAATSACFNTAATAGFAPPPDLAAFAAHRDAALAAARATDAAVADLAAARRAAAAAAHARFVEAADARDGAVLADALPVKLPNALQALECLPSEDLYGACLVSKRWSRLALDGALWGFF</sequence>
<dbReference type="EMBL" id="GL833120">
    <property type="protein sequence ID" value="EGB12674.1"/>
    <property type="molecule type" value="Genomic_DNA"/>
</dbReference>
<dbReference type="Proteomes" id="UP000002729">
    <property type="component" value="Unassembled WGS sequence"/>
</dbReference>
<feature type="domain" description="CRC" evidence="5">
    <location>
        <begin position="1010"/>
        <end position="1130"/>
    </location>
</feature>
<feature type="region of interest" description="Disordered" evidence="4">
    <location>
        <begin position="261"/>
        <end position="291"/>
    </location>
</feature>
<organism evidence="7">
    <name type="scientific">Aureococcus anophagefferens</name>
    <name type="common">Harmful bloom alga</name>
    <dbReference type="NCBI Taxonomy" id="44056"/>
    <lineage>
        <taxon>Eukaryota</taxon>
        <taxon>Sar</taxon>
        <taxon>Stramenopiles</taxon>
        <taxon>Ochrophyta</taxon>
        <taxon>Pelagophyceae</taxon>
        <taxon>Pelagomonadales</taxon>
        <taxon>Pelagomonadaceae</taxon>
        <taxon>Aureococcus</taxon>
    </lineage>
</organism>
<name>F0XVW4_AURAN</name>
<feature type="compositionally biased region" description="Basic residues" evidence="4">
    <location>
        <begin position="718"/>
        <end position="728"/>
    </location>
</feature>
<feature type="region of interest" description="Disordered" evidence="4">
    <location>
        <begin position="903"/>
        <end position="1008"/>
    </location>
</feature>
<feature type="compositionally biased region" description="Low complexity" evidence="4">
    <location>
        <begin position="800"/>
        <end position="817"/>
    </location>
</feature>
<evidence type="ECO:0000256" key="3">
    <source>
        <dbReference type="ARBA" id="ARBA00023242"/>
    </source>
</evidence>
<comment type="subcellular location">
    <subcellularLocation>
        <location evidence="1">Nucleus</location>
    </subcellularLocation>
</comment>
<dbReference type="eggNOG" id="KOG1171">
    <property type="taxonomic scope" value="Eukaryota"/>
</dbReference>
<feature type="compositionally biased region" description="Basic and acidic residues" evidence="4">
    <location>
        <begin position="938"/>
        <end position="952"/>
    </location>
</feature>
<dbReference type="PROSITE" id="PS51634">
    <property type="entry name" value="CRC"/>
    <property type="match status" value="1"/>
</dbReference>
<dbReference type="Pfam" id="PF03638">
    <property type="entry name" value="TCR"/>
    <property type="match status" value="2"/>
</dbReference>
<dbReference type="PANTHER" id="PTHR12446">
    <property type="entry name" value="TESMIN/TSO1-RELATED"/>
    <property type="match status" value="1"/>
</dbReference>